<accession>A0ACC0VJB4</accession>
<comment type="caution">
    <text evidence="1">The sequence shown here is derived from an EMBL/GenBank/DDBJ whole genome shotgun (WGS) entry which is preliminary data.</text>
</comment>
<organism evidence="1 2">
    <name type="scientific">Peronosclerospora sorghi</name>
    <dbReference type="NCBI Taxonomy" id="230839"/>
    <lineage>
        <taxon>Eukaryota</taxon>
        <taxon>Sar</taxon>
        <taxon>Stramenopiles</taxon>
        <taxon>Oomycota</taxon>
        <taxon>Peronosporomycetes</taxon>
        <taxon>Peronosporales</taxon>
        <taxon>Peronosporaceae</taxon>
        <taxon>Peronosclerospora</taxon>
    </lineage>
</organism>
<name>A0ACC0VJB4_9STRA</name>
<reference evidence="1 2" key="1">
    <citation type="journal article" date="2022" name="bioRxiv">
        <title>The genome of the oomycete Peronosclerospora sorghi, a cosmopolitan pathogen of maize and sorghum, is inflated with dispersed pseudogenes.</title>
        <authorList>
            <person name="Fletcher K."/>
            <person name="Martin F."/>
            <person name="Isakeit T."/>
            <person name="Cavanaugh K."/>
            <person name="Magill C."/>
            <person name="Michelmore R."/>
        </authorList>
    </citation>
    <scope>NUCLEOTIDE SEQUENCE [LARGE SCALE GENOMIC DNA]</scope>
    <source>
        <strain evidence="1">P6</strain>
    </source>
</reference>
<evidence type="ECO:0000313" key="1">
    <source>
        <dbReference type="EMBL" id="KAI9906578.1"/>
    </source>
</evidence>
<proteinExistence type="predicted"/>
<keyword evidence="2" id="KW-1185">Reference proteome</keyword>
<dbReference type="EMBL" id="CM047587">
    <property type="protein sequence ID" value="KAI9906578.1"/>
    <property type="molecule type" value="Genomic_DNA"/>
</dbReference>
<dbReference type="Proteomes" id="UP001163321">
    <property type="component" value="Chromosome 8"/>
</dbReference>
<sequence length="660" mass="75099">MEQKVKLHDKDKATNDAWFFAVYWAITEYQRLLISSSEDTVHKFSSILTSSLRDEHTETIEFELSCQLMLVADSIDKPSIKWKVWKTFSELQAFDDELRVSFGAHMMQIMFPRERKRDSLLVGMRKKSLQVLKQQQLALYIEQVGRFVSVVCIYLTMDAFMQLFQIPEILVEPALLAKVKHFLGFNCFFEIMVPSSSESNVTKNESSDAPVIVDPFSSESHALLFADSAESNRVQAAIEPVGIDSDALSISTQYPSTRIANMPPATLLRKISAAWEDENNEFVEIIPETDPTAARKLHKKIIQAVRELVSNDEERVQGFRDQTKDFGRGKTSATEFCAFLLGAFGAQECCKLIQKMGRLLPDEVKRDELMQARAAVWRRTHRRHRRRSKQFSESVLSQRNGANAGLSVMRPTYDSLGTKKGNSESVHNTQRLKRNSMIERPRSVVDCELHSHSAVASSVPHAGLAYPRRHLDQQALFSTILGETQPRKEGNPAENESTSDSNDILSNELSAHSNDTRSTRVRIPSNLGNSNMSFLSEDCEDTSTEDDEKSNRAHLFRRSHRIRHHEESGIAGCSTDAVDALFSTEEMTQIRPLETSAPNEERGQEFCEEENDHSRIRPRYRRASRRFDAEAKLELARDEENPVLARLKKQGAVNFMMQRC</sequence>
<evidence type="ECO:0000313" key="2">
    <source>
        <dbReference type="Proteomes" id="UP001163321"/>
    </source>
</evidence>
<gene>
    <name evidence="1" type="ORF">PsorP6_003821</name>
</gene>
<protein>
    <submittedName>
        <fullName evidence="1">Uncharacterized protein</fullName>
    </submittedName>
</protein>